<accession>A0ABT1SZE2</accession>
<dbReference type="Gene3D" id="3.40.50.1820">
    <property type="entry name" value="alpha/beta hydrolase"/>
    <property type="match status" value="1"/>
</dbReference>
<evidence type="ECO:0000259" key="2">
    <source>
        <dbReference type="Pfam" id="PF12697"/>
    </source>
</evidence>
<dbReference type="InterPro" id="IPR000073">
    <property type="entry name" value="AB_hydrolase_1"/>
</dbReference>
<dbReference type="RefSeq" id="WP_256537902.1">
    <property type="nucleotide sequence ID" value="NZ_JANHOH010000001.1"/>
</dbReference>
<dbReference type="PANTHER" id="PTHR37017:SF11">
    <property type="entry name" value="ESTERASE_LIPASE_THIOESTERASE DOMAIN-CONTAINING PROTEIN"/>
    <property type="match status" value="1"/>
</dbReference>
<reference evidence="3 4" key="1">
    <citation type="submission" date="2022-07" db="EMBL/GenBank/DDBJ databases">
        <title>Mucilaginibacter sp. JC4.</title>
        <authorList>
            <person name="Le V."/>
            <person name="Ko S.-R."/>
            <person name="Ahn C.-Y."/>
            <person name="Oh H.-M."/>
        </authorList>
    </citation>
    <scope>NUCLEOTIDE SEQUENCE [LARGE SCALE GENOMIC DNA]</scope>
    <source>
        <strain evidence="3 4">JC4</strain>
    </source>
</reference>
<keyword evidence="4" id="KW-1185">Reference proteome</keyword>
<dbReference type="InterPro" id="IPR052897">
    <property type="entry name" value="Sec-Metab_Biosynth_Hydrolase"/>
</dbReference>
<protein>
    <submittedName>
        <fullName evidence="3">Alpha/beta hydrolase</fullName>
    </submittedName>
</protein>
<feature type="signal peptide" evidence="1">
    <location>
        <begin position="1"/>
        <end position="27"/>
    </location>
</feature>
<evidence type="ECO:0000313" key="4">
    <source>
        <dbReference type="Proteomes" id="UP001204376"/>
    </source>
</evidence>
<proteinExistence type="predicted"/>
<dbReference type="PANTHER" id="PTHR37017">
    <property type="entry name" value="AB HYDROLASE-1 DOMAIN-CONTAINING PROTEIN-RELATED"/>
    <property type="match status" value="1"/>
</dbReference>
<feature type="domain" description="AB hydrolase-1" evidence="2">
    <location>
        <begin position="42"/>
        <end position="254"/>
    </location>
</feature>
<dbReference type="InterPro" id="IPR029058">
    <property type="entry name" value="AB_hydrolase_fold"/>
</dbReference>
<evidence type="ECO:0000256" key="1">
    <source>
        <dbReference type="SAM" id="SignalP"/>
    </source>
</evidence>
<dbReference type="Pfam" id="PF12697">
    <property type="entry name" value="Abhydrolase_6"/>
    <property type="match status" value="1"/>
</dbReference>
<keyword evidence="3" id="KW-0378">Hydrolase</keyword>
<dbReference type="EMBL" id="JANHOH010000001">
    <property type="protein sequence ID" value="MCQ6957707.1"/>
    <property type="molecule type" value="Genomic_DNA"/>
</dbReference>
<dbReference type="SUPFAM" id="SSF53474">
    <property type="entry name" value="alpha/beta-Hydrolases"/>
    <property type="match status" value="1"/>
</dbReference>
<name>A0ABT1SZE2_9SPHI</name>
<dbReference type="GO" id="GO:0016787">
    <property type="term" value="F:hydrolase activity"/>
    <property type="evidence" value="ECO:0007669"/>
    <property type="project" value="UniProtKB-KW"/>
</dbReference>
<sequence length="266" mass="28488">MKNLKKQFKNHLAAAAVPLSIILMATASPKAEAQAPLKVKNIVIVHGAFADGSGWRGVYDVLVAKGYHVSIVQNPLTSMEADVAAVKVILARQDGPVILVGHSYGGAVITQAGIDPKVVGLVYVAAFQPEVGESALDLAKTKAPSQENGIVAPDENGYFFYSKEKFFIGFAAGLTKAESDFMYDSQGPVSLEAFNAPMTAAAWKTKPSWGIVSTEDKSIQPDIERFVYKRSGAIVTEIKASHVVYMTHPKEVAQVIIEASLKSPIK</sequence>
<comment type="caution">
    <text evidence="3">The sequence shown here is derived from an EMBL/GenBank/DDBJ whole genome shotgun (WGS) entry which is preliminary data.</text>
</comment>
<keyword evidence="1" id="KW-0732">Signal</keyword>
<dbReference type="Proteomes" id="UP001204376">
    <property type="component" value="Unassembled WGS sequence"/>
</dbReference>
<organism evidence="3 4">
    <name type="scientific">Mucilaginibacter aquariorum</name>
    <dbReference type="NCBI Taxonomy" id="2967225"/>
    <lineage>
        <taxon>Bacteria</taxon>
        <taxon>Pseudomonadati</taxon>
        <taxon>Bacteroidota</taxon>
        <taxon>Sphingobacteriia</taxon>
        <taxon>Sphingobacteriales</taxon>
        <taxon>Sphingobacteriaceae</taxon>
        <taxon>Mucilaginibacter</taxon>
    </lineage>
</organism>
<feature type="chain" id="PRO_5045130994" evidence="1">
    <location>
        <begin position="28"/>
        <end position="266"/>
    </location>
</feature>
<evidence type="ECO:0000313" key="3">
    <source>
        <dbReference type="EMBL" id="MCQ6957707.1"/>
    </source>
</evidence>
<gene>
    <name evidence="3" type="ORF">NPE20_07055</name>
</gene>